<dbReference type="InterPro" id="IPR016166">
    <property type="entry name" value="FAD-bd_PCMH"/>
</dbReference>
<evidence type="ECO:0000256" key="2">
    <source>
        <dbReference type="ARBA" id="ARBA00023002"/>
    </source>
</evidence>
<comment type="caution">
    <text evidence="4">The sequence shown here is derived from an EMBL/GenBank/DDBJ whole genome shotgun (WGS) entry which is preliminary data.</text>
</comment>
<dbReference type="PANTHER" id="PTHR43762">
    <property type="entry name" value="L-GULONOLACTONE OXIDASE"/>
    <property type="match status" value="1"/>
</dbReference>
<accession>A0ABP1GCW8</accession>
<dbReference type="SUPFAM" id="SSF56176">
    <property type="entry name" value="FAD-binding/transporter-associated domain-like"/>
    <property type="match status" value="1"/>
</dbReference>
<proteinExistence type="predicted"/>
<dbReference type="PANTHER" id="PTHR43762:SF5">
    <property type="entry name" value="FAD-BINDING PCMH-TYPE DOMAIN-CONTAINING PROTEIN"/>
    <property type="match status" value="1"/>
</dbReference>
<feature type="domain" description="FAD-binding PCMH-type" evidence="3">
    <location>
        <begin position="11"/>
        <end position="212"/>
    </location>
</feature>
<dbReference type="PROSITE" id="PS51387">
    <property type="entry name" value="FAD_PCMH"/>
    <property type="match status" value="1"/>
</dbReference>
<dbReference type="Gene3D" id="3.30.465.10">
    <property type="match status" value="1"/>
</dbReference>
<dbReference type="InterPro" id="IPR036318">
    <property type="entry name" value="FAD-bd_PCMH-like_sf"/>
</dbReference>
<evidence type="ECO:0000256" key="1">
    <source>
        <dbReference type="ARBA" id="ARBA00005147"/>
    </source>
</evidence>
<comment type="pathway">
    <text evidence="1">Cofactor biosynthesis; L-ascorbate biosynthesis.</text>
</comment>
<organism evidence="4 5">
    <name type="scientific">Coccomyxa viridis</name>
    <dbReference type="NCBI Taxonomy" id="1274662"/>
    <lineage>
        <taxon>Eukaryota</taxon>
        <taxon>Viridiplantae</taxon>
        <taxon>Chlorophyta</taxon>
        <taxon>core chlorophytes</taxon>
        <taxon>Trebouxiophyceae</taxon>
        <taxon>Trebouxiophyceae incertae sedis</taxon>
        <taxon>Coccomyxaceae</taxon>
        <taxon>Coccomyxa</taxon>
    </lineage>
</organism>
<dbReference type="Proteomes" id="UP001497392">
    <property type="component" value="Unassembled WGS sequence"/>
</dbReference>
<dbReference type="Pfam" id="PF01565">
    <property type="entry name" value="FAD_binding_4"/>
    <property type="match status" value="1"/>
</dbReference>
<evidence type="ECO:0000313" key="4">
    <source>
        <dbReference type="EMBL" id="CAL5229932.1"/>
    </source>
</evidence>
<dbReference type="EMBL" id="CAXHTA020000021">
    <property type="protein sequence ID" value="CAL5229932.1"/>
    <property type="molecule type" value="Genomic_DNA"/>
</dbReference>
<dbReference type="InterPro" id="IPR006094">
    <property type="entry name" value="Oxid_FAD_bind_N"/>
</dbReference>
<gene>
    <name evidence="4" type="primary">g13358</name>
    <name evidence="4" type="ORF">VP750_LOCUS11838</name>
</gene>
<evidence type="ECO:0000313" key="5">
    <source>
        <dbReference type="Proteomes" id="UP001497392"/>
    </source>
</evidence>
<keyword evidence="2" id="KW-0560">Oxidoreductase</keyword>
<sequence>MPRAKHARGYYACDKAVQVGRPSTKEQLLDLIKSFPKVRGVGVGHSWVKQFFCAGNTTESIDIVLTELTDTKSLNADPLSGWLTEGSPAKGFPIVLNEDEETVTVEGGVQTRVLLDYLANAITVKQPLGWTLPSFSWYIDQTVAGAVSTATHGSTLKYGSMSNLVLEVEVALANGTLALVNAQSHPHLFPALQAGVGRLGIITRLKLPVVPQAVVKRSLDMTSIDEFAKQLTQVQEDYVAAKAAGTAGAIEQSFLSISEVQAFLFPQLSDNQNVWRVSYQRLGAKTVSEARGLAKVTDTEAYYKSLTQDGTTSGRGKVPGAFAQGGALNITLGPSVFIEHLNASQWGFMGKLMLTPLVTPGLYSARSSYLTQADYSSWFMSDLDPYDQYEVSVPLEIAGTCLTEVSALWKSGLGEGFRVPALLRFVNGEDPYLAMSNGGPRMYINMEDHVSHSLKKPNIPFEKQMRFFMEKCQARLHWGKAGWDWLQPCFDGAAHYEKWCDFGCAVQELDPTEKFSSVSNAFVWRATSGGVDVPLSQCCGPSGFSSACTCAPRTDMTGCPPAGTLLHINAD</sequence>
<dbReference type="Gene3D" id="3.30.70.2520">
    <property type="match status" value="1"/>
</dbReference>
<reference evidence="4 5" key="1">
    <citation type="submission" date="2024-06" db="EMBL/GenBank/DDBJ databases">
        <authorList>
            <person name="Kraege A."/>
            <person name="Thomma B."/>
        </authorList>
    </citation>
    <scope>NUCLEOTIDE SEQUENCE [LARGE SCALE GENOMIC DNA]</scope>
</reference>
<dbReference type="InterPro" id="IPR007173">
    <property type="entry name" value="ALO_C"/>
</dbReference>
<name>A0ABP1GCW8_9CHLO</name>
<dbReference type="Pfam" id="PF04030">
    <property type="entry name" value="ALO"/>
    <property type="match status" value="1"/>
</dbReference>
<protein>
    <submittedName>
        <fullName evidence="4">G13358 protein</fullName>
    </submittedName>
</protein>
<dbReference type="InterPro" id="IPR010031">
    <property type="entry name" value="FAD_lactone_oxidase-like"/>
</dbReference>
<dbReference type="InterPro" id="IPR016169">
    <property type="entry name" value="FAD-bd_PCMH_sub2"/>
</dbReference>
<keyword evidence="5" id="KW-1185">Reference proteome</keyword>
<evidence type="ECO:0000259" key="3">
    <source>
        <dbReference type="PROSITE" id="PS51387"/>
    </source>
</evidence>